<dbReference type="PROSITE" id="PS00513">
    <property type="entry name" value="ADENYLOSUCCIN_SYN_2"/>
    <property type="match status" value="1"/>
</dbReference>
<evidence type="ECO:0000256" key="2">
    <source>
        <dbReference type="ARBA" id="ARBA00011738"/>
    </source>
</evidence>
<feature type="binding site" evidence="11">
    <location>
        <position position="41"/>
    </location>
    <ligand>
        <name>Mg(2+)</name>
        <dbReference type="ChEBI" id="CHEBI:18420"/>
    </ligand>
</feature>
<reference evidence="14" key="1">
    <citation type="submission" date="2016-03" db="EMBL/GenBank/DDBJ databases">
        <title>Updated assembly of Pseudogymnoascus destructans, the fungus causing white-nose syndrome of bats.</title>
        <authorList>
            <person name="Palmer J.M."/>
            <person name="Drees K.P."/>
            <person name="Foster J.T."/>
            <person name="Lindner D.L."/>
        </authorList>
    </citation>
    <scope>NUCLEOTIDE SEQUENCE [LARGE SCALE GENOMIC DNA]</scope>
    <source>
        <strain evidence="14">20631-21</strain>
    </source>
</reference>
<comment type="function">
    <text evidence="13">Plays an important role in the de novo pathway of purine nucleotide biosynthesis.</text>
</comment>
<proteinExistence type="inferred from homology"/>
<feature type="binding site" evidence="11">
    <location>
        <position position="224"/>
    </location>
    <ligand>
        <name>IMP</name>
        <dbReference type="ChEBI" id="CHEBI:58053"/>
    </ligand>
</feature>
<evidence type="ECO:0000256" key="1">
    <source>
        <dbReference type="ARBA" id="ARBA00003779"/>
    </source>
</evidence>
<evidence type="ECO:0000256" key="5">
    <source>
        <dbReference type="ARBA" id="ARBA00022723"/>
    </source>
</evidence>
<protein>
    <recommendedName>
        <fullName evidence="11 13">Adenylosuccinate synthetase</fullName>
        <shortName evidence="11">AMPSase</shortName>
        <shortName evidence="11">AdSS</shortName>
        <ecNumber evidence="11 13">6.3.4.4</ecNumber>
    </recommendedName>
    <alternativeName>
        <fullName evidence="11">IMP--aspartate ligase</fullName>
    </alternativeName>
</protein>
<dbReference type="GO" id="GO:0046040">
    <property type="term" value="P:IMP metabolic process"/>
    <property type="evidence" value="ECO:0007669"/>
    <property type="project" value="TreeGrafter"/>
</dbReference>
<organism evidence="14">
    <name type="scientific">Pseudogymnoascus destructans</name>
    <dbReference type="NCBI Taxonomy" id="655981"/>
    <lineage>
        <taxon>Eukaryota</taxon>
        <taxon>Fungi</taxon>
        <taxon>Dikarya</taxon>
        <taxon>Ascomycota</taxon>
        <taxon>Pezizomycotina</taxon>
        <taxon>Leotiomycetes</taxon>
        <taxon>Thelebolales</taxon>
        <taxon>Thelebolaceae</taxon>
        <taxon>Pseudogymnoascus</taxon>
    </lineage>
</organism>
<dbReference type="FunFam" id="1.10.300.10:FF:000002">
    <property type="entry name" value="Adenylosuccinate synthetase, chloroplastic"/>
    <property type="match status" value="1"/>
</dbReference>
<dbReference type="InterPro" id="IPR042109">
    <property type="entry name" value="Adenylosuccinate_synth_dom1"/>
</dbReference>
<comment type="function">
    <text evidence="11">Plays an important role in the de novo pathway and in the salvage pathway of purine nucleotide biosynthesis. Catalyzes the first commited step in the biosynthesis of AMP from IMP.</text>
</comment>
<feature type="binding site" evidence="11">
    <location>
        <begin position="331"/>
        <end position="333"/>
    </location>
    <ligand>
        <name>GTP</name>
        <dbReference type="ChEBI" id="CHEBI:37565"/>
    </ligand>
</feature>
<feature type="binding site" evidence="11">
    <location>
        <position position="146"/>
    </location>
    <ligand>
        <name>IMP</name>
        <dbReference type="ChEBI" id="CHEBI:58053"/>
        <note>ligand shared between dimeric partners</note>
    </ligand>
</feature>
<comment type="subcellular location">
    <subcellularLocation>
        <location evidence="11">Cytoplasm</location>
    </subcellularLocation>
</comment>
<keyword evidence="5 11" id="KW-0479">Metal-binding</keyword>
<feature type="binding site" evidence="11">
    <location>
        <position position="239"/>
    </location>
    <ligand>
        <name>IMP</name>
        <dbReference type="ChEBI" id="CHEBI:58053"/>
    </ligand>
</feature>
<dbReference type="EMBL" id="KV441399">
    <property type="protein sequence ID" value="OAF57837.2"/>
    <property type="molecule type" value="Genomic_DNA"/>
</dbReference>
<dbReference type="SMART" id="SM00788">
    <property type="entry name" value="Adenylsucc_synt"/>
    <property type="match status" value="1"/>
</dbReference>
<dbReference type="Gene3D" id="3.90.170.10">
    <property type="entry name" value="Adenylosuccinate Synthetase, subunit A, domain 3"/>
    <property type="match status" value="1"/>
</dbReference>
<feature type="active site" description="Proton acceptor" evidence="11">
    <location>
        <position position="14"/>
    </location>
</feature>
<comment type="subunit">
    <text evidence="2 11">Homodimer.</text>
</comment>
<keyword evidence="7 11" id="KW-0658">Purine biosynthesis</keyword>
<dbReference type="InterPro" id="IPR033128">
    <property type="entry name" value="Adenylosuccin_syn_Lys_AS"/>
</dbReference>
<feature type="binding site" evidence="11">
    <location>
        <begin position="13"/>
        <end position="19"/>
    </location>
    <ligand>
        <name>GTP</name>
        <dbReference type="ChEBI" id="CHEBI:37565"/>
    </ligand>
</feature>
<dbReference type="GO" id="GO:0005525">
    <property type="term" value="F:GTP binding"/>
    <property type="evidence" value="ECO:0007669"/>
    <property type="project" value="UniProtKB-UniRule"/>
</dbReference>
<feature type="binding site" evidence="11">
    <location>
        <position position="14"/>
    </location>
    <ligand>
        <name>Mg(2+)</name>
        <dbReference type="ChEBI" id="CHEBI:18420"/>
    </ligand>
</feature>
<dbReference type="InterPro" id="IPR001114">
    <property type="entry name" value="Adenylosuccinate_synthetase"/>
</dbReference>
<dbReference type="Gene3D" id="3.40.440.10">
    <property type="entry name" value="Adenylosuccinate Synthetase, subunit A, domain 1"/>
    <property type="match status" value="1"/>
</dbReference>
<feature type="binding site" evidence="11">
    <location>
        <position position="305"/>
    </location>
    <ligand>
        <name>GTP</name>
        <dbReference type="ChEBI" id="CHEBI:37565"/>
    </ligand>
</feature>
<evidence type="ECO:0000256" key="7">
    <source>
        <dbReference type="ARBA" id="ARBA00022755"/>
    </source>
</evidence>
<keyword evidence="4 11" id="KW-0436">Ligase</keyword>
<dbReference type="NCBIfam" id="NF002223">
    <property type="entry name" value="PRK01117.1"/>
    <property type="match status" value="1"/>
</dbReference>
<comment type="pathway">
    <text evidence="11 13">Purine metabolism; AMP biosynthesis via de novo pathway; AMP from IMP: step 1/2.</text>
</comment>
<name>A0A177A6S9_9PEZI</name>
<feature type="binding site" evidence="11">
    <location>
        <position position="303"/>
    </location>
    <ligand>
        <name>IMP</name>
        <dbReference type="ChEBI" id="CHEBI:58053"/>
    </ligand>
</feature>
<comment type="similarity">
    <text evidence="11 13">Belongs to the adenylosuccinate synthetase family.</text>
</comment>
<dbReference type="Pfam" id="PF00709">
    <property type="entry name" value="Adenylsucc_synt"/>
    <property type="match status" value="1"/>
</dbReference>
<keyword evidence="6 11" id="KW-0547">Nucleotide-binding</keyword>
<dbReference type="HAMAP" id="MF_00011">
    <property type="entry name" value="Adenylosucc_synth"/>
    <property type="match status" value="1"/>
</dbReference>
<dbReference type="VEuPathDB" id="FungiDB:GMDG_04100"/>
<feature type="active site" description="Proton donor" evidence="11">
    <location>
        <position position="42"/>
    </location>
</feature>
<dbReference type="UniPathway" id="UPA00075">
    <property type="reaction ID" value="UER00335"/>
</dbReference>
<keyword evidence="8 11" id="KW-0460">Magnesium</keyword>
<dbReference type="EC" id="6.3.4.4" evidence="11 13"/>
<dbReference type="Proteomes" id="UP000077154">
    <property type="component" value="Unassembled WGS sequence"/>
</dbReference>
<evidence type="ECO:0000256" key="8">
    <source>
        <dbReference type="ARBA" id="ARBA00022842"/>
    </source>
</evidence>
<dbReference type="PANTHER" id="PTHR11846:SF0">
    <property type="entry name" value="ADENYLOSUCCINATE SYNTHETASE"/>
    <property type="match status" value="1"/>
</dbReference>
<comment type="function">
    <text evidence="1">Plays an important role in the de novo pathway and in the salvage pathway of purine nucleotide biosynthesis. Catalyzes the first committed step in the biosynthesis of AMP from IMP.</text>
</comment>
<dbReference type="FunFam" id="3.90.170.10:FF:000001">
    <property type="entry name" value="Adenylosuccinate synthetase"/>
    <property type="match status" value="1"/>
</dbReference>
<feature type="binding site" evidence="11">
    <location>
        <begin position="39"/>
        <end position="42"/>
    </location>
    <ligand>
        <name>IMP</name>
        <dbReference type="ChEBI" id="CHEBI:58053"/>
    </ligand>
</feature>
<dbReference type="GO" id="GO:0044208">
    <property type="term" value="P:'de novo' AMP biosynthetic process"/>
    <property type="evidence" value="ECO:0007669"/>
    <property type="project" value="UniProtKB-UniRule"/>
</dbReference>
<dbReference type="PANTHER" id="PTHR11846">
    <property type="entry name" value="ADENYLOSUCCINATE SYNTHETASE"/>
    <property type="match status" value="1"/>
</dbReference>
<feature type="active site" evidence="12">
    <location>
        <position position="143"/>
    </location>
</feature>
<keyword evidence="9 11" id="KW-0342">GTP-binding</keyword>
<evidence type="ECO:0000256" key="12">
    <source>
        <dbReference type="PROSITE-ProRule" id="PRU10134"/>
    </source>
</evidence>
<dbReference type="InterPro" id="IPR042111">
    <property type="entry name" value="Adenylosuccinate_synth_dom3"/>
</dbReference>
<feature type="binding site" evidence="11">
    <location>
        <begin position="415"/>
        <end position="417"/>
    </location>
    <ligand>
        <name>GTP</name>
        <dbReference type="ChEBI" id="CHEBI:37565"/>
    </ligand>
</feature>
<evidence type="ECO:0000313" key="14">
    <source>
        <dbReference type="EMBL" id="OAF57837.2"/>
    </source>
</evidence>
<dbReference type="InterPro" id="IPR042110">
    <property type="entry name" value="Adenylosuccinate_synth_dom2"/>
</dbReference>
<evidence type="ECO:0000256" key="11">
    <source>
        <dbReference type="HAMAP-Rule" id="MF_03125"/>
    </source>
</evidence>
<dbReference type="eggNOG" id="KOG1355">
    <property type="taxonomic scope" value="Eukaryota"/>
</dbReference>
<feature type="binding site" evidence="11">
    <location>
        <begin position="14"/>
        <end position="17"/>
    </location>
    <ligand>
        <name>IMP</name>
        <dbReference type="ChEBI" id="CHEBI:58053"/>
    </ligand>
</feature>
<comment type="catalytic activity">
    <reaction evidence="10 11 13">
        <text>IMP + L-aspartate + GTP = N(6)-(1,2-dicarboxyethyl)-AMP + GDP + phosphate + 2 H(+)</text>
        <dbReference type="Rhea" id="RHEA:15753"/>
        <dbReference type="ChEBI" id="CHEBI:15378"/>
        <dbReference type="ChEBI" id="CHEBI:29991"/>
        <dbReference type="ChEBI" id="CHEBI:37565"/>
        <dbReference type="ChEBI" id="CHEBI:43474"/>
        <dbReference type="ChEBI" id="CHEBI:57567"/>
        <dbReference type="ChEBI" id="CHEBI:58053"/>
        <dbReference type="ChEBI" id="CHEBI:58189"/>
        <dbReference type="EC" id="6.3.4.4"/>
    </reaction>
</comment>
<evidence type="ECO:0000256" key="9">
    <source>
        <dbReference type="ARBA" id="ARBA00023134"/>
    </source>
</evidence>
<accession>A0A177A6S9</accession>
<dbReference type="GeneID" id="36288560"/>
<evidence type="ECO:0000256" key="4">
    <source>
        <dbReference type="ARBA" id="ARBA00022598"/>
    </source>
</evidence>
<dbReference type="GO" id="GO:0005737">
    <property type="term" value="C:cytoplasm"/>
    <property type="evidence" value="ECO:0007669"/>
    <property type="project" value="UniProtKB-SubCell"/>
</dbReference>
<dbReference type="InterPro" id="IPR018220">
    <property type="entry name" value="Adenylosuccin_syn_GTP-bd"/>
</dbReference>
<evidence type="ECO:0000256" key="3">
    <source>
        <dbReference type="ARBA" id="ARBA00022490"/>
    </source>
</evidence>
<dbReference type="RefSeq" id="XP_024323123.1">
    <property type="nucleotide sequence ID" value="XM_024469116.1"/>
</dbReference>
<dbReference type="CDD" id="cd03108">
    <property type="entry name" value="AdSS"/>
    <property type="match status" value="1"/>
</dbReference>
<gene>
    <name evidence="14" type="ORF">VC83_05495</name>
</gene>
<keyword evidence="3 11" id="KW-0963">Cytoplasm</keyword>
<dbReference type="Gene3D" id="1.10.300.10">
    <property type="entry name" value="Adenylosuccinate Synthetase, subunit A, domain 2"/>
    <property type="match status" value="1"/>
</dbReference>
<dbReference type="OrthoDB" id="10265645at2759"/>
<evidence type="ECO:0000256" key="6">
    <source>
        <dbReference type="ARBA" id="ARBA00022741"/>
    </source>
</evidence>
<dbReference type="AlphaFoldDB" id="A0A177A6S9"/>
<dbReference type="GO" id="GO:0004019">
    <property type="term" value="F:adenylosuccinate synthase activity"/>
    <property type="evidence" value="ECO:0007669"/>
    <property type="project" value="UniProtKB-UniRule"/>
</dbReference>
<dbReference type="GO" id="GO:0000287">
    <property type="term" value="F:magnesium ion binding"/>
    <property type="evidence" value="ECO:0007669"/>
    <property type="project" value="UniProtKB-UniRule"/>
</dbReference>
<evidence type="ECO:0000256" key="13">
    <source>
        <dbReference type="RuleBase" id="RU000520"/>
    </source>
</evidence>
<dbReference type="SUPFAM" id="SSF52540">
    <property type="entry name" value="P-loop containing nucleoside triphosphate hydrolases"/>
    <property type="match status" value="1"/>
</dbReference>
<dbReference type="InterPro" id="IPR027417">
    <property type="entry name" value="P-loop_NTPase"/>
</dbReference>
<feature type="binding site" evidence="11">
    <location>
        <position position="132"/>
    </location>
    <ligand>
        <name>IMP</name>
        <dbReference type="ChEBI" id="CHEBI:58053"/>
    </ligand>
</feature>
<evidence type="ECO:0000256" key="10">
    <source>
        <dbReference type="ARBA" id="ARBA00050432"/>
    </source>
</evidence>
<comment type="cofactor">
    <cofactor evidence="11">
        <name>Mg(2+)</name>
        <dbReference type="ChEBI" id="CHEBI:18420"/>
    </cofactor>
    <text evidence="11">Binds 1 Mg(2+) ion per subunit.</text>
</comment>
<dbReference type="NCBIfam" id="TIGR00184">
    <property type="entry name" value="purA"/>
    <property type="match status" value="1"/>
</dbReference>
<sequence length="426" mass="46908">MANVTVVLGSQWGDEGKGKLVDILSSKAQICARAQGGNNAGHTIVAEGKTLHYHMIPSGLGLVNQKCVNLIGSGTVVHIPAFFQELEALKAHGVIVDDRLFISDRAHVVLDLHQRVDGLEEKELSGEKIGTTGKGIGPTYSTKMTRSGIRISEVFDEDLFETKLRRIAAGFKKRYGDLLEYDPEAEIAAFKEYRQKLAPFVIDQVPFLQSAKASNTSILVEGANAIMLDIDHGTYPYVTSSNTGLGGILTGLTLGWRSLKDVIGVVKAYTTRVGGGPFPTEQLNEVGVKLQEEGREWGVTTGRRRRTGWFDAVVVAYSHQVNDYTSLNLTKLDVLDDFDELKVAVAYKYNGEKLDSFPASLDILEKVEVVYETLPGWKSSTSGSTKWEQLPENAQKYIEFIETFLGHGLKIKYIGTGPDREHMIVR</sequence>
<feature type="binding site" evidence="11">
    <location>
        <begin position="41"/>
        <end position="43"/>
    </location>
    <ligand>
        <name>GTP</name>
        <dbReference type="ChEBI" id="CHEBI:37565"/>
    </ligand>
</feature>
<feature type="binding site" evidence="11">
    <location>
        <begin position="299"/>
        <end position="305"/>
    </location>
    <ligand>
        <name>substrate</name>
    </ligand>
</feature>
<dbReference type="PROSITE" id="PS01266">
    <property type="entry name" value="ADENYLOSUCCIN_SYN_1"/>
    <property type="match status" value="1"/>
</dbReference>